<dbReference type="EMBL" id="BAAAHP010000075">
    <property type="protein sequence ID" value="GAA0936375.1"/>
    <property type="molecule type" value="Genomic_DNA"/>
</dbReference>
<dbReference type="InterPro" id="IPR011013">
    <property type="entry name" value="Gal_mutarotase_sf_dom"/>
</dbReference>
<comment type="caution">
    <text evidence="1">The sequence shown here is derived from an EMBL/GenBank/DDBJ whole genome shotgun (WGS) entry which is preliminary data.</text>
</comment>
<sequence>MRITIADDEVAFVSDSHGAELHSLRFADEELDYLWMPEEPGPARTSTCFPLLGTVPGGRYEFEGRSYEIPMHGFARETDFDVVDRTDDSVTYEMTDTAETLAVYPFRFRLRVRYALEGPTLVTEYVVDNPGDTPLLYSVGSHPRFACPVDPAQGTGFAGHHLAFEAPEGPEKLVRTFGPREPVEAAFTPDGRRLRLEDGLFPDGAFCLGSLNSDRVVLAGDGSTRALALDIPGASYLQVWSVPGSPFVALEPWYGAITRNPPREEDGHWGRRPGTLALAPCATARHAFCITPLR</sequence>
<dbReference type="RefSeq" id="WP_343941849.1">
    <property type="nucleotide sequence ID" value="NZ_BAAAHP010000075.1"/>
</dbReference>
<dbReference type="Proteomes" id="UP001499967">
    <property type="component" value="Unassembled WGS sequence"/>
</dbReference>
<organism evidence="1 2">
    <name type="scientific">Pseudonocardia zijingensis</name>
    <dbReference type="NCBI Taxonomy" id="153376"/>
    <lineage>
        <taxon>Bacteria</taxon>
        <taxon>Bacillati</taxon>
        <taxon>Actinomycetota</taxon>
        <taxon>Actinomycetes</taxon>
        <taxon>Pseudonocardiales</taxon>
        <taxon>Pseudonocardiaceae</taxon>
        <taxon>Pseudonocardia</taxon>
    </lineage>
</organism>
<dbReference type="Pfam" id="PF01263">
    <property type="entry name" value="Aldose_epim"/>
    <property type="match status" value="1"/>
</dbReference>
<name>A0ABP4AK71_9PSEU</name>
<dbReference type="InterPro" id="IPR014718">
    <property type="entry name" value="GH-type_carb-bd"/>
</dbReference>
<evidence type="ECO:0000313" key="2">
    <source>
        <dbReference type="Proteomes" id="UP001499967"/>
    </source>
</evidence>
<dbReference type="InterPro" id="IPR008183">
    <property type="entry name" value="Aldose_1/G6P_1-epimerase"/>
</dbReference>
<evidence type="ECO:0000313" key="1">
    <source>
        <dbReference type="EMBL" id="GAA0936375.1"/>
    </source>
</evidence>
<protein>
    <submittedName>
        <fullName evidence="1">Aldose 1-epimerase family protein</fullName>
    </submittedName>
</protein>
<gene>
    <name evidence="1" type="ORF">GCM10009559_28770</name>
</gene>
<keyword evidence="2" id="KW-1185">Reference proteome</keyword>
<dbReference type="Gene3D" id="2.70.98.10">
    <property type="match status" value="1"/>
</dbReference>
<accession>A0ABP4AK71</accession>
<dbReference type="SUPFAM" id="SSF74650">
    <property type="entry name" value="Galactose mutarotase-like"/>
    <property type="match status" value="1"/>
</dbReference>
<reference evidence="2" key="1">
    <citation type="journal article" date="2019" name="Int. J. Syst. Evol. Microbiol.">
        <title>The Global Catalogue of Microorganisms (GCM) 10K type strain sequencing project: providing services to taxonomists for standard genome sequencing and annotation.</title>
        <authorList>
            <consortium name="The Broad Institute Genomics Platform"/>
            <consortium name="The Broad Institute Genome Sequencing Center for Infectious Disease"/>
            <person name="Wu L."/>
            <person name="Ma J."/>
        </authorList>
    </citation>
    <scope>NUCLEOTIDE SEQUENCE [LARGE SCALE GENOMIC DNA]</scope>
    <source>
        <strain evidence="2">JCM 11117</strain>
    </source>
</reference>
<proteinExistence type="predicted"/>